<organism evidence="1 2">
    <name type="scientific">Paraburkholderia metrosideri</name>
    <dbReference type="NCBI Taxonomy" id="580937"/>
    <lineage>
        <taxon>Bacteria</taxon>
        <taxon>Pseudomonadati</taxon>
        <taxon>Pseudomonadota</taxon>
        <taxon>Betaproteobacteria</taxon>
        <taxon>Burkholderiales</taxon>
        <taxon>Burkholderiaceae</taxon>
        <taxon>Paraburkholderia</taxon>
    </lineage>
</organism>
<gene>
    <name evidence="1" type="ORF">LMG28140_05510</name>
</gene>
<dbReference type="Proteomes" id="UP000598032">
    <property type="component" value="Unassembled WGS sequence"/>
</dbReference>
<name>A0ABN7I6E0_9BURK</name>
<reference evidence="1 2" key="1">
    <citation type="submission" date="2020-10" db="EMBL/GenBank/DDBJ databases">
        <authorList>
            <person name="Peeters C."/>
        </authorList>
    </citation>
    <scope>NUCLEOTIDE SEQUENCE [LARGE SCALE GENOMIC DNA]</scope>
    <source>
        <strain evidence="1 2">LMG 28140</strain>
    </source>
</reference>
<dbReference type="EMBL" id="CAJHCP010000014">
    <property type="protein sequence ID" value="CAD6554681.1"/>
    <property type="molecule type" value="Genomic_DNA"/>
</dbReference>
<keyword evidence="2" id="KW-1185">Reference proteome</keyword>
<sequence>MRVAPKALIGPCLVPNVGMFVRVGPTVEFGLFSWLEGLRDGIKKAAPYV</sequence>
<protein>
    <submittedName>
        <fullName evidence="1">Uncharacterized protein</fullName>
    </submittedName>
</protein>
<comment type="caution">
    <text evidence="1">The sequence shown here is derived from an EMBL/GenBank/DDBJ whole genome shotgun (WGS) entry which is preliminary data.</text>
</comment>
<accession>A0ABN7I6E0</accession>
<evidence type="ECO:0000313" key="2">
    <source>
        <dbReference type="Proteomes" id="UP000598032"/>
    </source>
</evidence>
<proteinExistence type="predicted"/>
<evidence type="ECO:0000313" key="1">
    <source>
        <dbReference type="EMBL" id="CAD6554681.1"/>
    </source>
</evidence>